<evidence type="ECO:0000313" key="9">
    <source>
        <dbReference type="Proteomes" id="UP000182334"/>
    </source>
</evidence>
<evidence type="ECO:0000256" key="3">
    <source>
        <dbReference type="ARBA" id="ARBA00022643"/>
    </source>
</evidence>
<evidence type="ECO:0000256" key="4">
    <source>
        <dbReference type="ARBA" id="ARBA00022679"/>
    </source>
</evidence>
<name>A0A1L0BLI2_9ASCO</name>
<keyword evidence="4 6" id="KW-0808">Transferase</keyword>
<dbReference type="Gene3D" id="3.40.50.1950">
    <property type="entry name" value="Flavin prenyltransferase-like"/>
    <property type="match status" value="1"/>
</dbReference>
<feature type="binding site" evidence="6">
    <location>
        <position position="192"/>
    </location>
    <ligand>
        <name>FMN</name>
        <dbReference type="ChEBI" id="CHEBI:58210"/>
    </ligand>
</feature>
<dbReference type="GO" id="GO:0106141">
    <property type="term" value="F:flavin prenyltransferase activity"/>
    <property type="evidence" value="ECO:0007669"/>
    <property type="project" value="UniProtKB-EC"/>
</dbReference>
<evidence type="ECO:0000259" key="7">
    <source>
        <dbReference type="Pfam" id="PF02441"/>
    </source>
</evidence>
<dbReference type="HAMAP" id="MF_01984">
    <property type="entry name" value="ubiX_pad"/>
    <property type="match status" value="1"/>
</dbReference>
<evidence type="ECO:0000256" key="6">
    <source>
        <dbReference type="HAMAP-Rule" id="MF_03197"/>
    </source>
</evidence>
<sequence length="265" mass="29798">MNQLFIRSKLSIAKSEVWSMGFFHTEMCQRIPFCIVSKRHFSASSNVRYGLPGFEQYKGAHPITRIAPPRPKRVVVAITGATGIAIGVRVLQMLRDLEIETHLVLSKWGSATMKYETDYKPEDVAQLATKTYVSRDVSAPISLGSFQTDGMIVVPCSMKTLAAIRTGYTEDLIVRAADVTLKERRKLLLVTRETPLSDIHLENMLHLSRMGTVIFPPVPAFYTRPRSIDDVVEQSAGRILDCFGIHVDTFPRWNGISNKALSKWE</sequence>
<dbReference type="EMBL" id="LT635758">
    <property type="protein sequence ID" value="SGZ51042.1"/>
    <property type="molecule type" value="Genomic_DNA"/>
</dbReference>
<keyword evidence="9" id="KW-1185">Reference proteome</keyword>
<keyword evidence="1 6" id="KW-0637">Prenyltransferase</keyword>
<dbReference type="EC" id="2.5.1.129" evidence="6"/>
<dbReference type="InterPro" id="IPR003382">
    <property type="entry name" value="Flavoprotein"/>
</dbReference>
<reference evidence="8 9" key="1">
    <citation type="submission" date="2016-10" db="EMBL/GenBank/DDBJ databases">
        <authorList>
            <person name="de Groot N.N."/>
        </authorList>
    </citation>
    <scope>NUCLEOTIDE SEQUENCE [LARGE SCALE GENOMIC DNA]</scope>
    <source>
        <strain evidence="8 9">CBS 141442</strain>
    </source>
</reference>
<dbReference type="OrthoDB" id="5126881at2759"/>
<dbReference type="GO" id="GO:0005739">
    <property type="term" value="C:mitochondrion"/>
    <property type="evidence" value="ECO:0007669"/>
    <property type="project" value="UniProtKB-SubCell"/>
</dbReference>
<comment type="subunit">
    <text evidence="6">Oligomer.</text>
</comment>
<dbReference type="Pfam" id="PF02441">
    <property type="entry name" value="Flavoprotein"/>
    <property type="match status" value="1"/>
</dbReference>
<dbReference type="STRING" id="45354.A0A1L0BLI2"/>
<dbReference type="PANTHER" id="PTHR43374:SF1">
    <property type="entry name" value="FLAVIN PRENYLTRANSFERASE PAD1, MITOCHONDRIAL"/>
    <property type="match status" value="1"/>
</dbReference>
<accession>A0A1L0BLI2</accession>
<dbReference type="InterPro" id="IPR036551">
    <property type="entry name" value="Flavin_trans-like"/>
</dbReference>
<comment type="catalytic activity">
    <reaction evidence="6">
        <text>dimethylallyl phosphate + FMNH2 = prenylated FMNH2 + phosphate</text>
        <dbReference type="Rhea" id="RHEA:37743"/>
        <dbReference type="ChEBI" id="CHEBI:43474"/>
        <dbReference type="ChEBI" id="CHEBI:57618"/>
        <dbReference type="ChEBI" id="CHEBI:87467"/>
        <dbReference type="ChEBI" id="CHEBI:88052"/>
        <dbReference type="EC" id="2.5.1.129"/>
    </reaction>
</comment>
<organism evidence="8 9">
    <name type="scientific">Sungouiella intermedia</name>
    <dbReference type="NCBI Taxonomy" id="45354"/>
    <lineage>
        <taxon>Eukaryota</taxon>
        <taxon>Fungi</taxon>
        <taxon>Dikarya</taxon>
        <taxon>Ascomycota</taxon>
        <taxon>Saccharomycotina</taxon>
        <taxon>Pichiomycetes</taxon>
        <taxon>Metschnikowiaceae</taxon>
        <taxon>Sungouiella</taxon>
    </lineage>
</organism>
<dbReference type="NCBIfam" id="NF004685">
    <property type="entry name" value="PRK06029.1"/>
    <property type="match status" value="1"/>
</dbReference>
<feature type="binding site" evidence="6">
    <location>
        <position position="106"/>
    </location>
    <ligand>
        <name>FMN</name>
        <dbReference type="ChEBI" id="CHEBI:58210"/>
    </ligand>
</feature>
<dbReference type="AlphaFoldDB" id="A0A1L0BLI2"/>
<feature type="domain" description="Flavoprotein" evidence="7">
    <location>
        <begin position="72"/>
        <end position="237"/>
    </location>
</feature>
<protein>
    <recommendedName>
        <fullName evidence="6">Flavin prenyltransferase PAD1, mitochondrial</fullName>
        <ecNumber evidence="6">2.5.1.129</ecNumber>
    </recommendedName>
</protein>
<feature type="binding site" evidence="6">
    <location>
        <position position="222"/>
    </location>
    <ligand>
        <name>dimethylallyl phosphate</name>
        <dbReference type="ChEBI" id="CHEBI:88052"/>
    </ligand>
</feature>
<evidence type="ECO:0000256" key="2">
    <source>
        <dbReference type="ARBA" id="ARBA00022630"/>
    </source>
</evidence>
<evidence type="ECO:0000313" key="8">
    <source>
        <dbReference type="EMBL" id="SGZ51042.1"/>
    </source>
</evidence>
<dbReference type="InterPro" id="IPR004507">
    <property type="entry name" value="UbiX-like"/>
</dbReference>
<dbReference type="Proteomes" id="UP000182334">
    <property type="component" value="Chromosome III"/>
</dbReference>
<comment type="subcellular location">
    <subcellularLocation>
        <location evidence="6">Mitochondrion</location>
    </subcellularLocation>
</comment>
<evidence type="ECO:0000256" key="5">
    <source>
        <dbReference type="ARBA" id="ARBA00060793"/>
    </source>
</evidence>
<feature type="binding site" evidence="6">
    <location>
        <begin position="80"/>
        <end position="82"/>
    </location>
    <ligand>
        <name>FMN</name>
        <dbReference type="ChEBI" id="CHEBI:58210"/>
    </ligand>
</feature>
<feature type="binding site" evidence="6">
    <location>
        <begin position="157"/>
        <end position="160"/>
    </location>
    <ligand>
        <name>FMN</name>
        <dbReference type="ChEBI" id="CHEBI:58210"/>
    </ligand>
</feature>
<gene>
    <name evidence="6" type="primary">PAD1</name>
    <name evidence="8" type="ORF">SAMEA4029010_CIC11G00000000059</name>
</gene>
<comment type="function">
    <text evidence="6">Flavin prenyltransferase that catalyzes the synthesis of the prenylated FMN cofactor (prenyl-FMN) for the ferulic acid decarboxylase FDC1. The prenyltransferase is metal-independent and links a dimethylallyl moiety from dimethylallyl monophosphate (DMAP) to the flavin N5 and C6 atoms of FMN.</text>
</comment>
<dbReference type="PANTHER" id="PTHR43374">
    <property type="entry name" value="FLAVIN PRENYLTRANSFERASE"/>
    <property type="match status" value="1"/>
</dbReference>
<dbReference type="NCBIfam" id="TIGR00421">
    <property type="entry name" value="ubiX_pad"/>
    <property type="match status" value="1"/>
</dbReference>
<dbReference type="GO" id="GO:0016831">
    <property type="term" value="F:carboxy-lyase activity"/>
    <property type="evidence" value="ECO:0007669"/>
    <property type="project" value="TreeGrafter"/>
</dbReference>
<comment type="similarity">
    <text evidence="5 6">Belongs to the UbiX/PAD1 family.</text>
</comment>
<dbReference type="FunFam" id="3.40.50.1950:FF:000001">
    <property type="entry name" value="Flavin prenyltransferase UbiX"/>
    <property type="match status" value="1"/>
</dbReference>
<keyword evidence="2 6" id="KW-0285">Flavoprotein</keyword>
<feature type="binding site" evidence="6">
    <location>
        <position position="238"/>
    </location>
    <ligand>
        <name>dimethylallyl phosphate</name>
        <dbReference type="ChEBI" id="CHEBI:88052"/>
    </ligand>
</feature>
<proteinExistence type="inferred from homology"/>
<evidence type="ECO:0000256" key="1">
    <source>
        <dbReference type="ARBA" id="ARBA00022602"/>
    </source>
</evidence>
<keyword evidence="3 6" id="KW-0288">FMN</keyword>
<dbReference type="SUPFAM" id="SSF52507">
    <property type="entry name" value="Homo-oligomeric flavin-containing Cys decarboxylases, HFCD"/>
    <property type="match status" value="1"/>
</dbReference>
<keyword evidence="6" id="KW-0496">Mitochondrion</keyword>